<keyword evidence="4 10" id="KW-0963">Cytoplasm</keyword>
<dbReference type="PIRSF" id="PIRSF018427">
    <property type="entry name" value="Isopntndiph_ism"/>
    <property type="match status" value="1"/>
</dbReference>
<feature type="binding site" evidence="10">
    <location>
        <position position="51"/>
    </location>
    <ligand>
        <name>Mn(2+)</name>
        <dbReference type="ChEBI" id="CHEBI:29035"/>
    </ligand>
</feature>
<evidence type="ECO:0000256" key="3">
    <source>
        <dbReference type="ARBA" id="ARBA00012057"/>
    </source>
</evidence>
<evidence type="ECO:0000313" key="13">
    <source>
        <dbReference type="EMBL" id="GGD30608.1"/>
    </source>
</evidence>
<feature type="binding site" evidence="10">
    <location>
        <position position="142"/>
    </location>
    <ligand>
        <name>Mn(2+)</name>
        <dbReference type="ChEBI" id="CHEBI:29035"/>
    </ligand>
</feature>
<protein>
    <recommendedName>
        <fullName evidence="3 10">Isopentenyl-diphosphate Delta-isomerase</fullName>
        <shortName evidence="10">IPP isomerase</shortName>
        <ecNumber evidence="3 10">5.3.3.2</ecNumber>
    </recommendedName>
    <alternativeName>
        <fullName evidence="10">IPP:DMAPP isomerase</fullName>
    </alternativeName>
    <alternativeName>
        <fullName evidence="10">Isopentenyl pyrophosphate isomerase</fullName>
    </alternativeName>
</protein>
<dbReference type="PANTHER" id="PTHR10885:SF0">
    <property type="entry name" value="ISOPENTENYL-DIPHOSPHATE DELTA-ISOMERASE"/>
    <property type="match status" value="1"/>
</dbReference>
<feature type="active site" evidence="10">
    <location>
        <position position="142"/>
    </location>
</feature>
<dbReference type="Gene3D" id="3.90.79.10">
    <property type="entry name" value="Nucleoside Triphosphate Pyrophosphohydrolase"/>
    <property type="match status" value="1"/>
</dbReference>
<keyword evidence="6 10" id="KW-0460">Magnesium</keyword>
<dbReference type="RefSeq" id="WP_188422439.1">
    <property type="nucleotide sequence ID" value="NZ_BMCK01000006.1"/>
</dbReference>
<feature type="compositionally biased region" description="Polar residues" evidence="11">
    <location>
        <begin position="16"/>
        <end position="25"/>
    </location>
</feature>
<comment type="caution">
    <text evidence="13">The sequence shown here is derived from an EMBL/GenBank/DDBJ whole genome shotgun (WGS) entry which is preliminary data.</text>
</comment>
<dbReference type="InterPro" id="IPR056375">
    <property type="entry name" value="Idi_bact"/>
</dbReference>
<evidence type="ECO:0000256" key="10">
    <source>
        <dbReference type="HAMAP-Rule" id="MF_00202"/>
    </source>
</evidence>
<keyword evidence="7 10" id="KW-0464">Manganese</keyword>
<dbReference type="EC" id="5.3.3.2" evidence="3 10"/>
<dbReference type="InterPro" id="IPR015797">
    <property type="entry name" value="NUDIX_hydrolase-like_dom_sf"/>
</dbReference>
<evidence type="ECO:0000256" key="7">
    <source>
        <dbReference type="ARBA" id="ARBA00023211"/>
    </source>
</evidence>
<proteinExistence type="inferred from homology"/>
<evidence type="ECO:0000256" key="2">
    <source>
        <dbReference type="ARBA" id="ARBA00007579"/>
    </source>
</evidence>
<evidence type="ECO:0000256" key="8">
    <source>
        <dbReference type="ARBA" id="ARBA00023229"/>
    </source>
</evidence>
<dbReference type="PROSITE" id="PS51462">
    <property type="entry name" value="NUDIX"/>
    <property type="match status" value="1"/>
</dbReference>
<evidence type="ECO:0000256" key="9">
    <source>
        <dbReference type="ARBA" id="ARBA00023235"/>
    </source>
</evidence>
<evidence type="ECO:0000256" key="4">
    <source>
        <dbReference type="ARBA" id="ARBA00022490"/>
    </source>
</evidence>
<evidence type="ECO:0000259" key="12">
    <source>
        <dbReference type="PROSITE" id="PS51462"/>
    </source>
</evidence>
<organism evidence="13 14">
    <name type="scientific">Nocardioides daphniae</name>
    <dbReference type="NCBI Taxonomy" id="402297"/>
    <lineage>
        <taxon>Bacteria</taxon>
        <taxon>Bacillati</taxon>
        <taxon>Actinomycetota</taxon>
        <taxon>Actinomycetes</taxon>
        <taxon>Propionibacteriales</taxon>
        <taxon>Nocardioidaceae</taxon>
        <taxon>Nocardioides</taxon>
    </lineage>
</organism>
<feature type="binding site" evidence="10">
    <location>
        <position position="140"/>
    </location>
    <ligand>
        <name>Mn(2+)</name>
        <dbReference type="ChEBI" id="CHEBI:29035"/>
    </ligand>
</feature>
<reference evidence="14" key="1">
    <citation type="journal article" date="2019" name="Int. J. Syst. Evol. Microbiol.">
        <title>The Global Catalogue of Microorganisms (GCM) 10K type strain sequencing project: providing services to taxonomists for standard genome sequencing and annotation.</title>
        <authorList>
            <consortium name="The Broad Institute Genomics Platform"/>
            <consortium name="The Broad Institute Genome Sequencing Center for Infectious Disease"/>
            <person name="Wu L."/>
            <person name="Ma J."/>
        </authorList>
    </citation>
    <scope>NUCLEOTIDE SEQUENCE [LARGE SCALE GENOMIC DNA]</scope>
    <source>
        <strain evidence="14">CCM 7403</strain>
    </source>
</reference>
<dbReference type="Pfam" id="PF00293">
    <property type="entry name" value="NUDIX"/>
    <property type="match status" value="1"/>
</dbReference>
<comment type="function">
    <text evidence="10">Catalyzes the 1,3-allylic rearrangement of the homoallylic substrate isopentenyl (IPP) to its highly electrophilic allylic isomer, dimethylallyl diphosphate (DMAPP).</text>
</comment>
<evidence type="ECO:0000256" key="1">
    <source>
        <dbReference type="ARBA" id="ARBA00004826"/>
    </source>
</evidence>
<keyword evidence="5 10" id="KW-0479">Metal-binding</keyword>
<dbReference type="InterPro" id="IPR011876">
    <property type="entry name" value="IsopentenylPP_isomerase_typ1"/>
</dbReference>
<dbReference type="EMBL" id="BMCK01000006">
    <property type="protein sequence ID" value="GGD30608.1"/>
    <property type="molecule type" value="Genomic_DNA"/>
</dbReference>
<evidence type="ECO:0000313" key="14">
    <source>
        <dbReference type="Proteomes" id="UP000630594"/>
    </source>
</evidence>
<evidence type="ECO:0000256" key="6">
    <source>
        <dbReference type="ARBA" id="ARBA00022842"/>
    </source>
</evidence>
<comment type="pathway">
    <text evidence="1 10">Isoprenoid biosynthesis; dimethylallyl diphosphate biosynthesis; dimethylallyl diphosphate from isopentenyl diphosphate: step 1/1.</text>
</comment>
<dbReference type="CDD" id="cd02885">
    <property type="entry name" value="NUDIX_IPP_Isomerase"/>
    <property type="match status" value="1"/>
</dbReference>
<keyword evidence="8 10" id="KW-0414">Isoprene biosynthesis</keyword>
<accession>A0ABQ1QLC1</accession>
<comment type="cofactor">
    <cofactor evidence="10">
        <name>Mg(2+)</name>
        <dbReference type="ChEBI" id="CHEBI:18420"/>
    </cofactor>
    <text evidence="10">Binds 1 Mg(2+) ion per subunit. The magnesium ion binds only when substrate is bound.</text>
</comment>
<dbReference type="InterPro" id="IPR000086">
    <property type="entry name" value="NUDIX_hydrolase_dom"/>
</dbReference>
<dbReference type="PANTHER" id="PTHR10885">
    <property type="entry name" value="ISOPENTENYL-DIPHOSPHATE DELTA-ISOMERASE"/>
    <property type="match status" value="1"/>
</dbReference>
<feature type="region of interest" description="Disordered" evidence="11">
    <location>
        <begin position="1"/>
        <end position="25"/>
    </location>
</feature>
<name>A0ABQ1QLC1_9ACTN</name>
<feature type="binding site" evidence="10">
    <location>
        <position position="95"/>
    </location>
    <ligand>
        <name>Mn(2+)</name>
        <dbReference type="ChEBI" id="CHEBI:29035"/>
    </ligand>
</feature>
<feature type="active site" evidence="10">
    <location>
        <position position="93"/>
    </location>
</feature>
<comment type="subcellular location">
    <subcellularLocation>
        <location evidence="10">Cytoplasm</location>
    </subcellularLocation>
</comment>
<keyword evidence="14" id="KW-1185">Reference proteome</keyword>
<evidence type="ECO:0000256" key="5">
    <source>
        <dbReference type="ARBA" id="ARBA00022723"/>
    </source>
</evidence>
<dbReference type="Proteomes" id="UP000630594">
    <property type="component" value="Unassembled WGS sequence"/>
</dbReference>
<keyword evidence="9 10" id="KW-0413">Isomerase</keyword>
<dbReference type="NCBIfam" id="TIGR02150">
    <property type="entry name" value="IPP_isom_1"/>
    <property type="match status" value="1"/>
</dbReference>
<comment type="similarity">
    <text evidence="2 10">Belongs to the IPP isomerase type 1 family.</text>
</comment>
<feature type="domain" description="Nudix hydrolase" evidence="12">
    <location>
        <begin position="56"/>
        <end position="190"/>
    </location>
</feature>
<sequence>MLNSPCAPEHTARPEQPTSDDTTTTRAEADLVVLLDSDRRPVGTAPREGVHGFDTPLHLAYSCWLFCPGGRFLLTRRALGKRSWPGVWTNSFCGHPRPGETVAEAVVRGGRHELGVDVEAVSPLLPDFAYRAVDASGVVENEVCPVHLARTTTPPVPHPSEVSEHVWVEIDELRAALAAAPWALSPWLREQAEQLDHRAWDLIRDYATNDDQGVAR</sequence>
<evidence type="ECO:0000256" key="11">
    <source>
        <dbReference type="SAM" id="MobiDB-lite"/>
    </source>
</evidence>
<feature type="binding site" evidence="10">
    <location>
        <position position="113"/>
    </location>
    <ligand>
        <name>Mg(2+)</name>
        <dbReference type="ChEBI" id="CHEBI:18420"/>
    </ligand>
</feature>
<dbReference type="SUPFAM" id="SSF55811">
    <property type="entry name" value="Nudix"/>
    <property type="match status" value="1"/>
</dbReference>
<dbReference type="NCBIfam" id="NF002995">
    <property type="entry name" value="PRK03759.1"/>
    <property type="match status" value="1"/>
</dbReference>
<dbReference type="HAMAP" id="MF_00202">
    <property type="entry name" value="Idi"/>
    <property type="match status" value="1"/>
</dbReference>
<comment type="cofactor">
    <cofactor evidence="10">
        <name>Mn(2+)</name>
        <dbReference type="ChEBI" id="CHEBI:29035"/>
    </cofactor>
    <text evidence="10">Binds 1 Mn(2+) ion per subunit.</text>
</comment>
<comment type="catalytic activity">
    <reaction evidence="10">
        <text>isopentenyl diphosphate = dimethylallyl diphosphate</text>
        <dbReference type="Rhea" id="RHEA:23284"/>
        <dbReference type="ChEBI" id="CHEBI:57623"/>
        <dbReference type="ChEBI" id="CHEBI:128769"/>
        <dbReference type="EC" id="5.3.3.2"/>
    </reaction>
</comment>
<feature type="binding site" evidence="10">
    <location>
        <position position="58"/>
    </location>
    <ligand>
        <name>Mn(2+)</name>
        <dbReference type="ChEBI" id="CHEBI:29035"/>
    </ligand>
</feature>
<gene>
    <name evidence="10 13" type="primary">idi</name>
    <name evidence="13" type="ORF">GCM10007231_32610</name>
</gene>